<dbReference type="PANTHER" id="PTHR46602">
    <property type="entry name" value="PROTEIN SUPPRESSOR OF GENE SILENCING 3"/>
    <property type="match status" value="1"/>
</dbReference>
<dbReference type="InterPro" id="IPR038588">
    <property type="entry name" value="XS_domain_sf"/>
</dbReference>
<feature type="region of interest" description="Disordered" evidence="5">
    <location>
        <begin position="1"/>
        <end position="212"/>
    </location>
</feature>
<comment type="similarity">
    <text evidence="3">Belongs to the SGS3 family.</text>
</comment>
<dbReference type="EMBL" id="JBAMMX010000017">
    <property type="protein sequence ID" value="KAK6923649.1"/>
    <property type="molecule type" value="Genomic_DNA"/>
</dbReference>
<feature type="compositionally biased region" description="Acidic residues" evidence="5">
    <location>
        <begin position="176"/>
        <end position="204"/>
    </location>
</feature>
<protein>
    <submittedName>
        <fullName evidence="8">Zinc finger-XS domain</fullName>
    </submittedName>
</protein>
<dbReference type="CDD" id="cd12266">
    <property type="entry name" value="RRM_like_XS"/>
    <property type="match status" value="1"/>
</dbReference>
<feature type="domain" description="Zinc finger-XS" evidence="7">
    <location>
        <begin position="243"/>
        <end position="281"/>
    </location>
</feature>
<evidence type="ECO:0000256" key="3">
    <source>
        <dbReference type="ARBA" id="ARBA00024022"/>
    </source>
</evidence>
<feature type="domain" description="XS" evidence="6">
    <location>
        <begin position="314"/>
        <end position="427"/>
    </location>
</feature>
<accession>A0AAN8UZG3</accession>
<evidence type="ECO:0000256" key="4">
    <source>
        <dbReference type="SAM" id="Coils"/>
    </source>
</evidence>
<dbReference type="Pfam" id="PF03470">
    <property type="entry name" value="zf-XS"/>
    <property type="match status" value="1"/>
</dbReference>
<organism evidence="8 9">
    <name type="scientific">Dillenia turbinata</name>
    <dbReference type="NCBI Taxonomy" id="194707"/>
    <lineage>
        <taxon>Eukaryota</taxon>
        <taxon>Viridiplantae</taxon>
        <taxon>Streptophyta</taxon>
        <taxon>Embryophyta</taxon>
        <taxon>Tracheophyta</taxon>
        <taxon>Spermatophyta</taxon>
        <taxon>Magnoliopsida</taxon>
        <taxon>eudicotyledons</taxon>
        <taxon>Gunneridae</taxon>
        <taxon>Pentapetalae</taxon>
        <taxon>Dilleniales</taxon>
        <taxon>Dilleniaceae</taxon>
        <taxon>Dillenia</taxon>
    </lineage>
</organism>
<evidence type="ECO:0000259" key="6">
    <source>
        <dbReference type="Pfam" id="PF03468"/>
    </source>
</evidence>
<feature type="coiled-coil region" evidence="4">
    <location>
        <begin position="522"/>
        <end position="581"/>
    </location>
</feature>
<dbReference type="InterPro" id="IPR044287">
    <property type="entry name" value="SGS3"/>
</dbReference>
<evidence type="ECO:0000256" key="5">
    <source>
        <dbReference type="SAM" id="MobiDB-lite"/>
    </source>
</evidence>
<dbReference type="Proteomes" id="UP001370490">
    <property type="component" value="Unassembled WGS sequence"/>
</dbReference>
<dbReference type="GO" id="GO:0031047">
    <property type="term" value="P:regulatory ncRNA-mediated gene silencing"/>
    <property type="evidence" value="ECO:0007669"/>
    <property type="project" value="UniProtKB-KW"/>
</dbReference>
<dbReference type="GO" id="GO:0051607">
    <property type="term" value="P:defense response to virus"/>
    <property type="evidence" value="ECO:0007669"/>
    <property type="project" value="InterPro"/>
</dbReference>
<dbReference type="AlphaFoldDB" id="A0AAN8UZG3"/>
<dbReference type="Pfam" id="PF03468">
    <property type="entry name" value="XS"/>
    <property type="match status" value="1"/>
</dbReference>
<feature type="compositionally biased region" description="Pro residues" evidence="5">
    <location>
        <begin position="125"/>
        <end position="134"/>
    </location>
</feature>
<feature type="compositionally biased region" description="Low complexity" evidence="5">
    <location>
        <begin position="141"/>
        <end position="152"/>
    </location>
</feature>
<feature type="compositionally biased region" description="Polar residues" evidence="5">
    <location>
        <begin position="1"/>
        <end position="23"/>
    </location>
</feature>
<name>A0AAN8UZG3_9MAGN</name>
<keyword evidence="2" id="KW-0943">RNA-mediated gene silencing</keyword>
<evidence type="ECO:0000313" key="8">
    <source>
        <dbReference type="EMBL" id="KAK6923649.1"/>
    </source>
</evidence>
<evidence type="ECO:0000259" key="7">
    <source>
        <dbReference type="Pfam" id="PF03470"/>
    </source>
</evidence>
<comment type="caution">
    <text evidence="8">The sequence shown here is derived from an EMBL/GenBank/DDBJ whole genome shotgun (WGS) entry which is preliminary data.</text>
</comment>
<reference evidence="8 9" key="1">
    <citation type="submission" date="2023-12" db="EMBL/GenBank/DDBJ databases">
        <title>A high-quality genome assembly for Dillenia turbinata (Dilleniales).</title>
        <authorList>
            <person name="Chanderbali A."/>
        </authorList>
    </citation>
    <scope>NUCLEOTIDE SEQUENCE [LARGE SCALE GENOMIC DNA]</scope>
    <source>
        <strain evidence="8">LSX21</strain>
        <tissue evidence="8">Leaf</tissue>
    </source>
</reference>
<dbReference type="InterPro" id="IPR005380">
    <property type="entry name" value="XS_domain"/>
</dbReference>
<dbReference type="InterPro" id="IPR005381">
    <property type="entry name" value="Znf-XS_domain"/>
</dbReference>
<keyword evidence="1 4" id="KW-0175">Coiled coil</keyword>
<evidence type="ECO:0000313" key="9">
    <source>
        <dbReference type="Proteomes" id="UP001370490"/>
    </source>
</evidence>
<dbReference type="PANTHER" id="PTHR46602:SF1">
    <property type="entry name" value="PROTEIN SUPPRESSOR OF GENE SILENCING 3"/>
    <property type="match status" value="1"/>
</dbReference>
<evidence type="ECO:0000256" key="2">
    <source>
        <dbReference type="ARBA" id="ARBA00023158"/>
    </source>
</evidence>
<dbReference type="Gene3D" id="3.30.70.2890">
    <property type="entry name" value="XS domain"/>
    <property type="match status" value="1"/>
</dbReference>
<gene>
    <name evidence="8" type="ORF">RJ641_009849</name>
</gene>
<sequence length="611" mass="69987">MSSKSVDQLSDNVANVSLNSSQDGDWEVYTRKPKNRAGSSAATRPQVWGRPQNSNTTPRPRGYSNPDAAQKRGNGGGGVGRDSGSPWTTNTAPDYHKSTPPTGKGNPWASQPAIRAPALDIMHRGPPPVMPPPLEHGLNWSSIVSSTSTPPSGATITIDHSKDESIRNSQSNEKYVDEEDDVADEVDEVADDDSDDDILSDDSDSSQMSHESKKQNKWFKDFFKIMDNLSLEEINEPARQWHCPACQGGPGAIDWYRGLQPLMTHAKTKGSKRVKLHRELAELLDEELHRRGTSAFPAGEAYGQWKGLTETIKDHDIVWPPMVMIMNTRLEKDDNDKWIGMGNQELLDYFSSYPAVKARHSYGPTGHRGMSVLIFQANAVGYHDAERLHKHFLEQGTHRDAWDRMRVLFSAGGKRQLYGYMASEEDLDLFNLHSQGKAKLKYEIRSYHEMVVSQMKQMSQENEQLNWYKNRVAKEQRHSKTVEESLGIVTEKLRKTQEENRIVKQRTKMQHEQNREQMDFQEEFFREQIKSINDDINAKENNFEKLHQEERHRDEEMARFVAEREELIKDHEEKVRAMSERHRQEKLSLAKEFDTLLTQLMDKYSPNKLKG</sequence>
<evidence type="ECO:0000256" key="1">
    <source>
        <dbReference type="ARBA" id="ARBA00023054"/>
    </source>
</evidence>
<proteinExistence type="inferred from homology"/>
<keyword evidence="9" id="KW-1185">Reference proteome</keyword>